<accession>A0A0F0GXK3</accession>
<keyword evidence="3" id="KW-1185">Reference proteome</keyword>
<gene>
    <name evidence="2" type="ORF">UK23_18280</name>
</gene>
<protein>
    <submittedName>
        <fullName evidence="2">Uncharacterized protein</fullName>
    </submittedName>
</protein>
<comment type="caution">
    <text evidence="2">The sequence shown here is derived from an EMBL/GenBank/DDBJ whole genome shotgun (WGS) entry which is preliminary data.</text>
</comment>
<sequence length="114" mass="12423">MKFSAVRRACAVAVLTVAAGVSVTASAGAAPEIVRTQAAEGVTTCTIEHVNSVLWQYSPDGAYGGEYWRGQNVDTYNYGWDKYGQAYYQGDAWGDRNHRGVWIPAYAFGRPCYG</sequence>
<evidence type="ECO:0000313" key="3">
    <source>
        <dbReference type="Proteomes" id="UP000033393"/>
    </source>
</evidence>
<reference evidence="2 3" key="1">
    <citation type="submission" date="2015-02" db="EMBL/GenBank/DDBJ databases">
        <authorList>
            <person name="Ju K.-S."/>
            <person name="Doroghazi J.R."/>
            <person name="Metcalf W."/>
        </authorList>
    </citation>
    <scope>NUCLEOTIDE SEQUENCE [LARGE SCALE GENOMIC DNA]</scope>
    <source>
        <strain evidence="2 3">NRRL B-16140</strain>
    </source>
</reference>
<dbReference type="PATRIC" id="fig|68170.10.peg.4557"/>
<organism evidence="2 3">
    <name type="scientific">Lentzea aerocolonigenes</name>
    <name type="common">Lechevalieria aerocolonigenes</name>
    <name type="synonym">Saccharothrix aerocolonigenes</name>
    <dbReference type="NCBI Taxonomy" id="68170"/>
    <lineage>
        <taxon>Bacteria</taxon>
        <taxon>Bacillati</taxon>
        <taxon>Actinomycetota</taxon>
        <taxon>Actinomycetes</taxon>
        <taxon>Pseudonocardiales</taxon>
        <taxon>Pseudonocardiaceae</taxon>
        <taxon>Lentzea</taxon>
    </lineage>
</organism>
<evidence type="ECO:0000256" key="1">
    <source>
        <dbReference type="SAM" id="SignalP"/>
    </source>
</evidence>
<evidence type="ECO:0000313" key="2">
    <source>
        <dbReference type="EMBL" id="KJK48000.1"/>
    </source>
</evidence>
<proteinExistence type="predicted"/>
<dbReference type="EMBL" id="JYJG01000119">
    <property type="protein sequence ID" value="KJK48000.1"/>
    <property type="molecule type" value="Genomic_DNA"/>
</dbReference>
<keyword evidence="1" id="KW-0732">Signal</keyword>
<dbReference type="AlphaFoldDB" id="A0A0F0GXK3"/>
<feature type="chain" id="PRO_5002441582" evidence="1">
    <location>
        <begin position="30"/>
        <end position="114"/>
    </location>
</feature>
<name>A0A0F0GXK3_LENAE</name>
<feature type="signal peptide" evidence="1">
    <location>
        <begin position="1"/>
        <end position="29"/>
    </location>
</feature>
<dbReference type="Proteomes" id="UP000033393">
    <property type="component" value="Unassembled WGS sequence"/>
</dbReference>